<evidence type="ECO:0000256" key="4">
    <source>
        <dbReference type="ARBA" id="ARBA00022801"/>
    </source>
</evidence>
<dbReference type="PANTHER" id="PTHR22655:SF2">
    <property type="entry name" value="ATP-DEPENDENT RNA HELICASE TDRD12-RELATED"/>
    <property type="match status" value="1"/>
</dbReference>
<protein>
    <recommendedName>
        <fullName evidence="1">RNA helicase</fullName>
        <ecNumber evidence="1">3.6.4.13</ecNumber>
    </recommendedName>
</protein>
<dbReference type="Proteomes" id="UP000504633">
    <property type="component" value="Unplaced"/>
</dbReference>
<gene>
    <name evidence="9" type="primary">LOC111599388</name>
</gene>
<keyword evidence="8" id="KW-1185">Reference proteome</keyword>
<name>A0A6J2SUX7_DROHY</name>
<keyword evidence="6" id="KW-0067">ATP-binding</keyword>
<keyword evidence="3" id="KW-0547">Nucleotide-binding</keyword>
<dbReference type="GO" id="GO:0042078">
    <property type="term" value="P:germ-line stem cell division"/>
    <property type="evidence" value="ECO:0007669"/>
    <property type="project" value="TreeGrafter"/>
</dbReference>
<keyword evidence="2" id="KW-0677">Repeat</keyword>
<keyword evidence="5 9" id="KW-0347">Helicase</keyword>
<dbReference type="GO" id="GO:0005524">
    <property type="term" value="F:ATP binding"/>
    <property type="evidence" value="ECO:0007669"/>
    <property type="project" value="UniProtKB-KW"/>
</dbReference>
<evidence type="ECO:0000256" key="2">
    <source>
        <dbReference type="ARBA" id="ARBA00022737"/>
    </source>
</evidence>
<dbReference type="OMA" id="ATWSQFR"/>
<evidence type="ECO:0000256" key="5">
    <source>
        <dbReference type="ARBA" id="ARBA00022806"/>
    </source>
</evidence>
<evidence type="ECO:0000256" key="1">
    <source>
        <dbReference type="ARBA" id="ARBA00012552"/>
    </source>
</evidence>
<dbReference type="GeneID" id="111599388"/>
<keyword evidence="4" id="KW-0378">Hydrolase</keyword>
<dbReference type="EC" id="3.6.4.13" evidence="1"/>
<dbReference type="OrthoDB" id="249932at2759"/>
<evidence type="ECO:0000256" key="3">
    <source>
        <dbReference type="ARBA" id="ARBA00022741"/>
    </source>
</evidence>
<accession>A0A6J2SUX7</accession>
<proteinExistence type="predicted"/>
<evidence type="ECO:0000313" key="9">
    <source>
        <dbReference type="RefSeq" id="XP_030080951.1"/>
    </source>
</evidence>
<dbReference type="GO" id="GO:0003724">
    <property type="term" value="F:RNA helicase activity"/>
    <property type="evidence" value="ECO:0007669"/>
    <property type="project" value="UniProtKB-EC"/>
</dbReference>
<dbReference type="RefSeq" id="XP_030080951.1">
    <property type="nucleotide sequence ID" value="XM_030225091.1"/>
</dbReference>
<organism evidence="8 9">
    <name type="scientific">Drosophila hydei</name>
    <name type="common">Fruit fly</name>
    <dbReference type="NCBI Taxonomy" id="7224"/>
    <lineage>
        <taxon>Eukaryota</taxon>
        <taxon>Metazoa</taxon>
        <taxon>Ecdysozoa</taxon>
        <taxon>Arthropoda</taxon>
        <taxon>Hexapoda</taxon>
        <taxon>Insecta</taxon>
        <taxon>Pterygota</taxon>
        <taxon>Neoptera</taxon>
        <taxon>Endopterygota</taxon>
        <taxon>Diptera</taxon>
        <taxon>Brachycera</taxon>
        <taxon>Muscomorpha</taxon>
        <taxon>Ephydroidea</taxon>
        <taxon>Drosophilidae</taxon>
        <taxon>Drosophila</taxon>
    </lineage>
</organism>
<sequence>MNDHTFRLVHGRQQLQSLGCSKDLLTKPIFAGASVLLIDEAKAKLDDYVKPLRQKIETQLILVLVATRQRLHELRAQFEKEPGSRQDIFEFEHDETQLLFRRNGLWLATTAQLVELQLPKDVHFSTIVFDELEKLQAYGGSCFQTLKLELLQMYSRPQLVVTSRLWLAAQMKELLQHAQQPLVLIKEPLEAAVYGGLQLKVELGETLTEQLQQLMDYLVLQSPKRQRTLIYCSGDSDFQLLQQRLPKDNYLLHRARQDMGRLELWQQQLTGKVLLLRNHSPELLVDNVQSLIHFNMPATWSQFRKSFAVLKNQIPNMLLDTMEQQQEQKLHSLILLNKQSQRMLPQLIEFMQQHGQPINELLSTAHAQLQATREATLVSRQCVICPMLLLNGRCLKPTCQYRHTLSVRDANCATVPTAGYMRFQLLKICTPSHFAARLLAHRSSMESTWHTLAMQQQYEDLQQELSNYYAMPEHRVVPTIEQLQQICVRQMDSNSYERVCATFVPAAVTPTAANDLTVRIKHLDLSTVIYHAKLSELLVCPQAWQQIKPMALDVRLIGWLPYNGEEIWQSSDIAAIAELLQHNGSYECSVVAALAQTIFVDELQVETASYTEQLHRQKLGRFDAKAKQRLEQLVNAIDK</sequence>
<dbReference type="KEGG" id="dhe:111599388"/>
<dbReference type="AlphaFoldDB" id="A0A6J2SUX7"/>
<evidence type="ECO:0000256" key="6">
    <source>
        <dbReference type="ARBA" id="ARBA00022840"/>
    </source>
</evidence>
<evidence type="ECO:0000313" key="8">
    <source>
        <dbReference type="Proteomes" id="UP000504633"/>
    </source>
</evidence>
<comment type="catalytic activity">
    <reaction evidence="7">
        <text>ATP + H2O = ADP + phosphate + H(+)</text>
        <dbReference type="Rhea" id="RHEA:13065"/>
        <dbReference type="ChEBI" id="CHEBI:15377"/>
        <dbReference type="ChEBI" id="CHEBI:15378"/>
        <dbReference type="ChEBI" id="CHEBI:30616"/>
        <dbReference type="ChEBI" id="CHEBI:43474"/>
        <dbReference type="ChEBI" id="CHEBI:456216"/>
        <dbReference type="EC" id="3.6.4.13"/>
    </reaction>
</comment>
<reference evidence="9" key="1">
    <citation type="submission" date="2025-08" db="UniProtKB">
        <authorList>
            <consortium name="RefSeq"/>
        </authorList>
    </citation>
    <scope>IDENTIFICATION</scope>
    <source>
        <strain evidence="9">15085-1641.00</strain>
        <tissue evidence="9">Whole body</tissue>
    </source>
</reference>
<dbReference type="GO" id="GO:0016787">
    <property type="term" value="F:hydrolase activity"/>
    <property type="evidence" value="ECO:0007669"/>
    <property type="project" value="UniProtKB-KW"/>
</dbReference>
<evidence type="ECO:0000256" key="7">
    <source>
        <dbReference type="ARBA" id="ARBA00047984"/>
    </source>
</evidence>
<dbReference type="PANTHER" id="PTHR22655">
    <property type="entry name" value="ATP-DEPENDENT RNA HELICASE TDRD12-RELATED"/>
    <property type="match status" value="1"/>
</dbReference>